<dbReference type="KEGG" id="aten:116292234"/>
<dbReference type="InterPro" id="IPR013783">
    <property type="entry name" value="Ig-like_fold"/>
</dbReference>
<dbReference type="OrthoDB" id="10334776at2759"/>
<dbReference type="InterPro" id="IPR036179">
    <property type="entry name" value="Ig-like_dom_sf"/>
</dbReference>
<dbReference type="InParanoid" id="A0A6P8HKF9"/>
<proteinExistence type="predicted"/>
<keyword evidence="1" id="KW-1185">Reference proteome</keyword>
<dbReference type="GeneID" id="116292234"/>
<accession>A0A6P8HKF9</accession>
<evidence type="ECO:0000313" key="2">
    <source>
        <dbReference type="RefSeq" id="XP_031555373.1"/>
    </source>
</evidence>
<dbReference type="RefSeq" id="XP_031555373.1">
    <property type="nucleotide sequence ID" value="XM_031699513.1"/>
</dbReference>
<reference evidence="2" key="1">
    <citation type="submission" date="2025-08" db="UniProtKB">
        <authorList>
            <consortium name="RefSeq"/>
        </authorList>
    </citation>
    <scope>IDENTIFICATION</scope>
    <source>
        <tissue evidence="2">Tentacle</tissue>
    </source>
</reference>
<sequence length="175" mass="19648">MCRITGPAELTYKIGETAQFKWSTSDSSAILSATWGIKKGNIPDPQFINVDILRNKGNLNSFLEPNLMMRLSFEGDLQRGRAWFTLKNVTVNDTNVYIASISDDVTRVLPYTVALTVKEKEKKNGNIEPTKRIGPSRFPEIPRTTLTKVIEREVHTKNGKPNNGICITVIDKPKL</sequence>
<gene>
    <name evidence="2" type="primary">LOC116292234</name>
</gene>
<dbReference type="AlphaFoldDB" id="A0A6P8HKF9"/>
<dbReference type="Proteomes" id="UP000515163">
    <property type="component" value="Unplaced"/>
</dbReference>
<evidence type="ECO:0000313" key="1">
    <source>
        <dbReference type="Proteomes" id="UP000515163"/>
    </source>
</evidence>
<organism evidence="1 2">
    <name type="scientific">Actinia tenebrosa</name>
    <name type="common">Australian red waratah sea anemone</name>
    <dbReference type="NCBI Taxonomy" id="6105"/>
    <lineage>
        <taxon>Eukaryota</taxon>
        <taxon>Metazoa</taxon>
        <taxon>Cnidaria</taxon>
        <taxon>Anthozoa</taxon>
        <taxon>Hexacorallia</taxon>
        <taxon>Actiniaria</taxon>
        <taxon>Actiniidae</taxon>
        <taxon>Actinia</taxon>
    </lineage>
</organism>
<dbReference type="SUPFAM" id="SSF48726">
    <property type="entry name" value="Immunoglobulin"/>
    <property type="match status" value="1"/>
</dbReference>
<protein>
    <submittedName>
        <fullName evidence="2">Uncharacterized protein LOC116292234 isoform X1</fullName>
    </submittedName>
</protein>
<name>A0A6P8HKF9_ACTTE</name>
<dbReference type="Gene3D" id="2.60.40.10">
    <property type="entry name" value="Immunoglobulins"/>
    <property type="match status" value="1"/>
</dbReference>